<sequence>MRFLLLSPFTRGTTSSWIVKDVVGHEVEVVPAGYAHDRSRPVSGRQEWADYYRHVREALRRAAGGRAQGLITVFPQLAALAGLLKRLLLRSDLVVVAWSFNLGRTYGGLKGAVARFALAGVDVFVVHSRAEIPLYSRWLRLPESRFQFVPLSVALPAEDEVPAGADGESPYIVALGTANRDYDTLAAAVAGTGISTLIVAGEHRTRHIAPPPEVRFRSGVALAECHRLARGARLNLVPLQDAANPSGQVTLIEAMMRGCALVATRCVGTQDYVEDGTDALLVPAGDAAALRAAILSLWNDDARRAELGRRARERALTHYTFAAGGQALQAILDECTPPALLQQA</sequence>
<dbReference type="EMBL" id="SNVV01000029">
    <property type="protein sequence ID" value="TDN45555.1"/>
    <property type="molecule type" value="Genomic_DNA"/>
</dbReference>
<reference evidence="1 2" key="1">
    <citation type="submission" date="2019-03" db="EMBL/GenBank/DDBJ databases">
        <title>Genomic Encyclopedia of Type Strains, Phase IV (KMG-IV): sequencing the most valuable type-strain genomes for metagenomic binning, comparative biology and taxonomic classification.</title>
        <authorList>
            <person name="Goeker M."/>
        </authorList>
    </citation>
    <scope>NUCLEOTIDE SEQUENCE [LARGE SCALE GENOMIC DNA]</scope>
    <source>
        <strain evidence="1 2">DSM 12121</strain>
    </source>
</reference>
<dbReference type="AlphaFoldDB" id="A0A4R6DL07"/>
<evidence type="ECO:0000313" key="1">
    <source>
        <dbReference type="EMBL" id="TDN45555.1"/>
    </source>
</evidence>
<gene>
    <name evidence="1" type="ORF">C7389_1298</name>
</gene>
<keyword evidence="2" id="KW-1185">Reference proteome</keyword>
<dbReference type="Pfam" id="PF13692">
    <property type="entry name" value="Glyco_trans_1_4"/>
    <property type="match status" value="1"/>
</dbReference>
<dbReference type="PANTHER" id="PTHR12526">
    <property type="entry name" value="GLYCOSYLTRANSFERASE"/>
    <property type="match status" value="1"/>
</dbReference>
<name>A0A4R6DL07_9RHOO</name>
<dbReference type="SUPFAM" id="SSF53756">
    <property type="entry name" value="UDP-Glycosyltransferase/glycogen phosphorylase"/>
    <property type="match status" value="1"/>
</dbReference>
<dbReference type="Gene3D" id="3.40.50.2000">
    <property type="entry name" value="Glycogen Phosphorylase B"/>
    <property type="match status" value="1"/>
</dbReference>
<accession>A0A4R6DL07</accession>
<keyword evidence="1" id="KW-0808">Transferase</keyword>
<dbReference type="RefSeq" id="WP_162851810.1">
    <property type="nucleotide sequence ID" value="NZ_SNVV01000029.1"/>
</dbReference>
<proteinExistence type="predicted"/>
<comment type="caution">
    <text evidence="1">The sequence shown here is derived from an EMBL/GenBank/DDBJ whole genome shotgun (WGS) entry which is preliminary data.</text>
</comment>
<dbReference type="GO" id="GO:0016740">
    <property type="term" value="F:transferase activity"/>
    <property type="evidence" value="ECO:0007669"/>
    <property type="project" value="UniProtKB-KW"/>
</dbReference>
<protein>
    <submittedName>
        <fullName evidence="1">Glycosyl transferase family 1</fullName>
    </submittedName>
</protein>
<organism evidence="1 2">
    <name type="scientific">Azoarcus indigens</name>
    <dbReference type="NCBI Taxonomy" id="29545"/>
    <lineage>
        <taxon>Bacteria</taxon>
        <taxon>Pseudomonadati</taxon>
        <taxon>Pseudomonadota</taxon>
        <taxon>Betaproteobacteria</taxon>
        <taxon>Rhodocyclales</taxon>
        <taxon>Zoogloeaceae</taxon>
        <taxon>Azoarcus</taxon>
    </lineage>
</organism>
<dbReference type="Proteomes" id="UP000295129">
    <property type="component" value="Unassembled WGS sequence"/>
</dbReference>
<evidence type="ECO:0000313" key="2">
    <source>
        <dbReference type="Proteomes" id="UP000295129"/>
    </source>
</evidence>